<dbReference type="InterPro" id="IPR051604">
    <property type="entry name" value="Ergot_Alk_Oxidoreductase"/>
</dbReference>
<proteinExistence type="predicted"/>
<dbReference type="InterPro" id="IPR016040">
    <property type="entry name" value="NAD(P)-bd_dom"/>
</dbReference>
<sequence>MGRTLLITGANGSVSSALLNHLADSDFEIRALVRDPARADTAREHGAQVCVGDLDDARSLPEAFDGVDDLWLLTPNGPRSSENSMNAVWAARQAGVQRVVRLSAIGAANDAPTRSGRLHALSDHELQGSGMTWTILRPHWFMQNLFNEAGDIAANGTFSLNAGHGRLGMIDVRDIAAFAARVLTDPAGQHHGKIYTPTGPESLSFTEVAERFGAVLGRTVEYAAHDDEAERATLLSYGVPPWIADMLVEYGQAYASGWGDFTTDDFEEVVGRPPRGVQEFIRDHADAFAAG</sequence>
<reference evidence="3" key="1">
    <citation type="submission" date="2016-10" db="EMBL/GenBank/DDBJ databases">
        <authorList>
            <person name="Varghese N."/>
            <person name="Submissions S."/>
        </authorList>
    </citation>
    <scope>NUCLEOTIDE SEQUENCE [LARGE SCALE GENOMIC DNA]</scope>
    <source>
        <strain evidence="3">DSM 45459</strain>
    </source>
</reference>
<dbReference type="SUPFAM" id="SSF51735">
    <property type="entry name" value="NAD(P)-binding Rossmann-fold domains"/>
    <property type="match status" value="1"/>
</dbReference>
<dbReference type="EMBL" id="FNKO01000001">
    <property type="protein sequence ID" value="SDQ15056.1"/>
    <property type="molecule type" value="Genomic_DNA"/>
</dbReference>
<evidence type="ECO:0000313" key="2">
    <source>
        <dbReference type="EMBL" id="SDQ15056.1"/>
    </source>
</evidence>
<dbReference type="PANTHER" id="PTHR43162:SF1">
    <property type="entry name" value="PRESTALK A DIFFERENTIATION PROTEIN A"/>
    <property type="match status" value="1"/>
</dbReference>
<dbReference type="RefSeq" id="WP_092520742.1">
    <property type="nucleotide sequence ID" value="NZ_FNKO01000001.1"/>
</dbReference>
<protein>
    <submittedName>
        <fullName evidence="2">Uncharacterized conserved protein YbjT, contains NAD(P)-binding and DUF2867 domains</fullName>
    </submittedName>
</protein>
<accession>A0A1H0YJH2</accession>
<keyword evidence="3" id="KW-1185">Reference proteome</keyword>
<dbReference type="CDD" id="cd05269">
    <property type="entry name" value="TMR_SDR_a"/>
    <property type="match status" value="1"/>
</dbReference>
<organism evidence="2 3">
    <name type="scientific">Actinopolyspora saharensis</name>
    <dbReference type="NCBI Taxonomy" id="995062"/>
    <lineage>
        <taxon>Bacteria</taxon>
        <taxon>Bacillati</taxon>
        <taxon>Actinomycetota</taxon>
        <taxon>Actinomycetes</taxon>
        <taxon>Actinopolysporales</taxon>
        <taxon>Actinopolysporaceae</taxon>
        <taxon>Actinopolyspora</taxon>
    </lineage>
</organism>
<dbReference type="Gene3D" id="3.40.50.720">
    <property type="entry name" value="NAD(P)-binding Rossmann-like Domain"/>
    <property type="match status" value="1"/>
</dbReference>
<dbReference type="STRING" id="995062.SAMN04489718_0487"/>
<evidence type="ECO:0000313" key="3">
    <source>
        <dbReference type="Proteomes" id="UP000199301"/>
    </source>
</evidence>
<name>A0A1H0YJH2_9ACTN</name>
<dbReference type="Gene3D" id="3.90.25.10">
    <property type="entry name" value="UDP-galactose 4-epimerase, domain 1"/>
    <property type="match status" value="1"/>
</dbReference>
<dbReference type="AlphaFoldDB" id="A0A1H0YJH2"/>
<dbReference type="Pfam" id="PF13460">
    <property type="entry name" value="NAD_binding_10"/>
    <property type="match status" value="1"/>
</dbReference>
<dbReference type="OrthoDB" id="4457504at2"/>
<dbReference type="Proteomes" id="UP000199301">
    <property type="component" value="Unassembled WGS sequence"/>
</dbReference>
<feature type="domain" description="NAD(P)-binding" evidence="1">
    <location>
        <begin position="9"/>
        <end position="186"/>
    </location>
</feature>
<dbReference type="InterPro" id="IPR036291">
    <property type="entry name" value="NAD(P)-bd_dom_sf"/>
</dbReference>
<dbReference type="PANTHER" id="PTHR43162">
    <property type="match status" value="1"/>
</dbReference>
<gene>
    <name evidence="2" type="ORF">SAMN04489718_0487</name>
</gene>
<evidence type="ECO:0000259" key="1">
    <source>
        <dbReference type="Pfam" id="PF13460"/>
    </source>
</evidence>